<dbReference type="Pfam" id="PF16003">
    <property type="entry name" value="DUF4776"/>
    <property type="match status" value="1"/>
</dbReference>
<keyword evidence="4" id="KW-1185">Reference proteome</keyword>
<evidence type="ECO:0000259" key="2">
    <source>
        <dbReference type="Pfam" id="PF16003"/>
    </source>
</evidence>
<feature type="region of interest" description="Disordered" evidence="1">
    <location>
        <begin position="930"/>
        <end position="957"/>
    </location>
</feature>
<feature type="region of interest" description="Disordered" evidence="1">
    <location>
        <begin position="504"/>
        <end position="562"/>
    </location>
</feature>
<feature type="compositionally biased region" description="Basic and acidic residues" evidence="1">
    <location>
        <begin position="507"/>
        <end position="516"/>
    </location>
</feature>
<protein>
    <recommendedName>
        <fullName evidence="2">DUF4776 domain-containing protein</fullName>
    </recommendedName>
</protein>
<name>A0A9P0XJW0_PIEBR</name>
<feature type="compositionally biased region" description="Basic and acidic residues" evidence="1">
    <location>
        <begin position="933"/>
        <end position="943"/>
    </location>
</feature>
<dbReference type="AlphaFoldDB" id="A0A9P0XJW0"/>
<feature type="region of interest" description="Disordered" evidence="1">
    <location>
        <begin position="1025"/>
        <end position="1050"/>
    </location>
</feature>
<gene>
    <name evidence="3" type="ORF">PIBRA_LOCUS12860</name>
</gene>
<dbReference type="PANTHER" id="PTHR39079">
    <property type="entry name" value="FI08034P-RELATED"/>
    <property type="match status" value="1"/>
</dbReference>
<evidence type="ECO:0000256" key="1">
    <source>
        <dbReference type="SAM" id="MobiDB-lite"/>
    </source>
</evidence>
<feature type="domain" description="DUF4776" evidence="2">
    <location>
        <begin position="491"/>
        <end position="693"/>
    </location>
</feature>
<accession>A0A9P0XJW0</accession>
<sequence>MASSDSMFLFEFIVEKFRSGLDSETIYFKANFKDVFDISLDIQREIKTKVKRKKTKIRTIKSEEESQQKVSLTKIKTGGSILISMIPQQLINSMFNNELEVSLWNKNLNKKLGSLMIPWTQSYLNYISALEYDQNKLPVSVRKVYTICNNFKKKIALVKLKVRLSYFEAQRYNELIPKSLAYYVTKSSQLNSDINKIEQTLDKQHGVIKTTYSGNKVVKSIKTNKDYKSKLKPIFNSQSTKYSENKEKVIEENIISEEQAKDYAKSEKIRNTKVLSKSKSLTNIEKNRYKPVHYIFGDPKGQFGGKTYCVNYFTVERDLSNQTSKSSITDKSPSNKSIPSKAKFKFKPCDSECQVMKNRSGSCPASTCTLDLPEEAAPLISIAKCKQVVCDNKQHRVLPPPADDQILLDLSSLQRDCCDRTDMTEMVQEVVGGMTAKMKVGKDPCYCSCECRFGFMKKTTYCGVCGGYEMIGEELAGKQIKEVFPCPFYHKLIDKNKLKTLSISGSDSKKKGDDVSVKAMKVSSSQKATASEKRTPTQTSAVTEKKSVESEKDSKKSKKKKKDDRFKFNYGYKAPQIGHSRCAFPCTGTLNNVPKKMGWLWTAEDVPGMKFRPGWKPGATNKHVVRLLRMARNPGEVLLPKKKRREASKKKPLLRPLLIVHKKEGEFTVTMETMKTYAKPRAVNQCPYEDKPVLTYTIGRTEEENQERKKKKAREQRRLERSQRQFIQSAFKDMCREICLKTYQQALGILPDAEDPECTCYPALPSADRTNLDLSCSCSQDESSIGSDTDSDEWIVEFTPPCATFKPTSKAKKVTKSDNSTQYTYLDYRVKLLDRLGNPVPRYFKGPDGKQQCSDLGGFWGPDKKWLTINIDGYVAPDGRWAPNYFIGPNGENVEGAAGKFQSANNNWLVVGVDGFVDCQGRWRFYPKPRGMLPDKKLQDSKKKGTRPGATDKKNKEDMAALKSEASWSCFGGASATELSKLGIVGHGHDKKLLLTALKELLAQGENVKIPQPSTVYRLPPFKKRRRMPTKQSRSPYEERSKCTHSLPSGKGVVAVDDQGNKTYFRLKGGKNVRPKQRLKELTRRGISLSSFHVPCLRSFIGTELMKKQQRARLIALSTKNAGTQK</sequence>
<dbReference type="InterPro" id="IPR031949">
    <property type="entry name" value="DUF4776"/>
</dbReference>
<comment type="caution">
    <text evidence="3">The sequence shown here is derived from an EMBL/GenBank/DDBJ whole genome shotgun (WGS) entry which is preliminary data.</text>
</comment>
<evidence type="ECO:0000313" key="3">
    <source>
        <dbReference type="EMBL" id="CAH4037137.1"/>
    </source>
</evidence>
<evidence type="ECO:0000313" key="4">
    <source>
        <dbReference type="Proteomes" id="UP001152562"/>
    </source>
</evidence>
<proteinExistence type="predicted"/>
<reference evidence="3" key="1">
    <citation type="submission" date="2022-05" db="EMBL/GenBank/DDBJ databases">
        <authorList>
            <person name="Okamura Y."/>
        </authorList>
    </citation>
    <scope>NUCLEOTIDE SEQUENCE</scope>
</reference>
<feature type="region of interest" description="Disordered" evidence="1">
    <location>
        <begin position="699"/>
        <end position="719"/>
    </location>
</feature>
<dbReference type="Pfam" id="PF14924">
    <property type="entry name" value="MAP10_N"/>
    <property type="match status" value="1"/>
</dbReference>
<dbReference type="EMBL" id="CALOZG010000085">
    <property type="protein sequence ID" value="CAH4037137.1"/>
    <property type="molecule type" value="Genomic_DNA"/>
</dbReference>
<dbReference type="PANTHER" id="PTHR39079:SF1">
    <property type="entry name" value="GH11706P-RELATED"/>
    <property type="match status" value="1"/>
</dbReference>
<dbReference type="Proteomes" id="UP001152562">
    <property type="component" value="Unassembled WGS sequence"/>
</dbReference>
<feature type="compositionally biased region" description="Basic and acidic residues" evidence="1">
    <location>
        <begin position="543"/>
        <end position="554"/>
    </location>
</feature>
<organism evidence="3 4">
    <name type="scientific">Pieris brassicae</name>
    <name type="common">White butterfly</name>
    <name type="synonym">Large white butterfly</name>
    <dbReference type="NCBI Taxonomy" id="7116"/>
    <lineage>
        <taxon>Eukaryota</taxon>
        <taxon>Metazoa</taxon>
        <taxon>Ecdysozoa</taxon>
        <taxon>Arthropoda</taxon>
        <taxon>Hexapoda</taxon>
        <taxon>Insecta</taxon>
        <taxon>Pterygota</taxon>
        <taxon>Neoptera</taxon>
        <taxon>Endopterygota</taxon>
        <taxon>Lepidoptera</taxon>
        <taxon>Glossata</taxon>
        <taxon>Ditrysia</taxon>
        <taxon>Papilionoidea</taxon>
        <taxon>Pieridae</taxon>
        <taxon>Pierinae</taxon>
        <taxon>Pieris</taxon>
    </lineage>
</organism>